<dbReference type="RefSeq" id="WP_379793948.1">
    <property type="nucleotide sequence ID" value="NZ_JBHLUD010000003.1"/>
</dbReference>
<dbReference type="Proteomes" id="UP001589810">
    <property type="component" value="Unassembled WGS sequence"/>
</dbReference>
<evidence type="ECO:0008006" key="3">
    <source>
        <dbReference type="Google" id="ProtNLM"/>
    </source>
</evidence>
<gene>
    <name evidence="1" type="ORF">ACFFH7_11475</name>
</gene>
<reference evidence="1 2" key="1">
    <citation type="submission" date="2024-09" db="EMBL/GenBank/DDBJ databases">
        <authorList>
            <person name="Sun Q."/>
            <person name="Mori K."/>
        </authorList>
    </citation>
    <scope>NUCLEOTIDE SEQUENCE [LARGE SCALE GENOMIC DNA]</scope>
    <source>
        <strain evidence="1 2">TBRC 1432</strain>
    </source>
</reference>
<sequence length="193" mass="21426">MVDGFPIAQPARCLVDAARREQRIDTVRAMIADAVQRDACCVQSLATELRHLRLRGTAVPRSVLDEVNAGVRSAAEAWARRLVRRTSLPEPEWNVELRSATGHRLAIVDAWWEDVGLAWEIDSKEFHLAPSDYERTMTRHSALAAAGVMVVHTLPSQLKKDPSGVVRDLVAAHEWANRSPHPAVTTALYRPTA</sequence>
<proteinExistence type="predicted"/>
<name>A0ABV6MPB4_9PSEU</name>
<organism evidence="1 2">
    <name type="scientific">Kutzneria chonburiensis</name>
    <dbReference type="NCBI Taxonomy" id="1483604"/>
    <lineage>
        <taxon>Bacteria</taxon>
        <taxon>Bacillati</taxon>
        <taxon>Actinomycetota</taxon>
        <taxon>Actinomycetes</taxon>
        <taxon>Pseudonocardiales</taxon>
        <taxon>Pseudonocardiaceae</taxon>
        <taxon>Kutzneria</taxon>
    </lineage>
</organism>
<dbReference type="EMBL" id="JBHLUD010000003">
    <property type="protein sequence ID" value="MFC0542104.1"/>
    <property type="molecule type" value="Genomic_DNA"/>
</dbReference>
<evidence type="ECO:0000313" key="1">
    <source>
        <dbReference type="EMBL" id="MFC0542104.1"/>
    </source>
</evidence>
<evidence type="ECO:0000313" key="2">
    <source>
        <dbReference type="Proteomes" id="UP001589810"/>
    </source>
</evidence>
<protein>
    <recommendedName>
        <fullName evidence="3">DUF559 domain-containing protein</fullName>
    </recommendedName>
</protein>
<comment type="caution">
    <text evidence="1">The sequence shown here is derived from an EMBL/GenBank/DDBJ whole genome shotgun (WGS) entry which is preliminary data.</text>
</comment>
<keyword evidence="2" id="KW-1185">Reference proteome</keyword>
<accession>A0ABV6MPB4</accession>